<dbReference type="PANTHER" id="PTHR12390">
    <property type="entry name" value="UROPORPHYRINOGEN III SYNTHASE"/>
    <property type="match status" value="1"/>
</dbReference>
<keyword evidence="3" id="KW-1185">Reference proteome</keyword>
<dbReference type="SUPFAM" id="SSF69618">
    <property type="entry name" value="HemD-like"/>
    <property type="match status" value="1"/>
</dbReference>
<dbReference type="InterPro" id="IPR003754">
    <property type="entry name" value="4pyrrol_synth_uPrphyn_synth"/>
</dbReference>
<dbReference type="Pfam" id="PF02602">
    <property type="entry name" value="HEM4"/>
    <property type="match status" value="1"/>
</dbReference>
<dbReference type="Gene3D" id="3.40.50.10090">
    <property type="match status" value="2"/>
</dbReference>
<proteinExistence type="predicted"/>
<gene>
    <name evidence="2" type="primary">HEM4_1</name>
    <name evidence="2" type="ORF">K7432_009011</name>
</gene>
<keyword evidence="2" id="KW-0456">Lyase</keyword>
<protein>
    <submittedName>
        <fullName evidence="2">Uroporphyrinogen-III synthase</fullName>
        <ecNumber evidence="2">4.2.1.75</ecNumber>
    </submittedName>
</protein>
<dbReference type="InterPro" id="IPR039793">
    <property type="entry name" value="UROS/Hem4"/>
</dbReference>
<name>A0ABR2VXQ3_9FUNG</name>
<dbReference type="InterPro" id="IPR036108">
    <property type="entry name" value="4pyrrol_syn_uPrphyn_synt_sf"/>
</dbReference>
<evidence type="ECO:0000313" key="2">
    <source>
        <dbReference type="EMBL" id="KAK9709485.1"/>
    </source>
</evidence>
<accession>A0ABR2VXQ3</accession>
<dbReference type="PANTHER" id="PTHR12390:SF0">
    <property type="entry name" value="UROPORPHYRINOGEN-III SYNTHASE"/>
    <property type="match status" value="1"/>
</dbReference>
<dbReference type="CDD" id="cd06578">
    <property type="entry name" value="HemD"/>
    <property type="match status" value="1"/>
</dbReference>
<dbReference type="EMBL" id="JASJQH010007407">
    <property type="protein sequence ID" value="KAK9709485.1"/>
    <property type="molecule type" value="Genomic_DNA"/>
</dbReference>
<evidence type="ECO:0000313" key="3">
    <source>
        <dbReference type="Proteomes" id="UP001479436"/>
    </source>
</evidence>
<organism evidence="2 3">
    <name type="scientific">Basidiobolus ranarum</name>
    <dbReference type="NCBI Taxonomy" id="34480"/>
    <lineage>
        <taxon>Eukaryota</taxon>
        <taxon>Fungi</taxon>
        <taxon>Fungi incertae sedis</taxon>
        <taxon>Zoopagomycota</taxon>
        <taxon>Entomophthoromycotina</taxon>
        <taxon>Basidiobolomycetes</taxon>
        <taxon>Basidiobolales</taxon>
        <taxon>Basidiobolaceae</taxon>
        <taxon>Basidiobolus</taxon>
    </lineage>
</organism>
<sequence length="267" mass="29950">MCILLLREKAPNDLYEKYLVQNSRQALFLPIITHTPVNITSLTKILEQDPVQHYWGILATSQRAVESLKIALDQCFENKDEEGKKRWLALPFITVGKATAKHAENLGFQCFGEETGVATELSKDIIENFIPNHPEIAKKIPEQSLLFLSGDKRRDILPTRLGAANIPIHELTVYKTEPSPSISHELKNLIQNNPEINWVVYFSPSGVDMTLEAIQHSGLLSYARIAAIGPTTRDHLIKLGISVHITASKPEPSILAKEIQEYDIGRL</sequence>
<dbReference type="GO" id="GO:0004852">
    <property type="term" value="F:uroporphyrinogen-III synthase activity"/>
    <property type="evidence" value="ECO:0007669"/>
    <property type="project" value="UniProtKB-EC"/>
</dbReference>
<evidence type="ECO:0000259" key="1">
    <source>
        <dbReference type="Pfam" id="PF02602"/>
    </source>
</evidence>
<feature type="domain" description="Tetrapyrrole biosynthesis uroporphyrinogen III synthase" evidence="1">
    <location>
        <begin position="15"/>
        <end position="253"/>
    </location>
</feature>
<comment type="caution">
    <text evidence="2">The sequence shown here is derived from an EMBL/GenBank/DDBJ whole genome shotgun (WGS) entry which is preliminary data.</text>
</comment>
<dbReference type="EC" id="4.2.1.75" evidence="2"/>
<dbReference type="Proteomes" id="UP001479436">
    <property type="component" value="Unassembled WGS sequence"/>
</dbReference>
<reference evidence="2 3" key="1">
    <citation type="submission" date="2023-04" db="EMBL/GenBank/DDBJ databases">
        <title>Genome of Basidiobolus ranarum AG-B5.</title>
        <authorList>
            <person name="Stajich J.E."/>
            <person name="Carter-House D."/>
            <person name="Gryganskyi A."/>
        </authorList>
    </citation>
    <scope>NUCLEOTIDE SEQUENCE [LARGE SCALE GENOMIC DNA]</scope>
    <source>
        <strain evidence="2 3">AG-B5</strain>
    </source>
</reference>